<evidence type="ECO:0000256" key="2">
    <source>
        <dbReference type="ARBA" id="ARBA00022803"/>
    </source>
</evidence>
<dbReference type="EMBL" id="LSRQ01002577">
    <property type="protein sequence ID" value="OAY73837.1"/>
    <property type="molecule type" value="Genomic_DNA"/>
</dbReference>
<accession>A0A199V9Q5</accession>
<evidence type="ECO:0000313" key="5">
    <source>
        <dbReference type="Proteomes" id="UP000092600"/>
    </source>
</evidence>
<dbReference type="Proteomes" id="UP000092600">
    <property type="component" value="Unassembled WGS sequence"/>
</dbReference>
<dbReference type="InterPro" id="IPR019734">
    <property type="entry name" value="TPR_rpt"/>
</dbReference>
<dbReference type="Gene3D" id="1.25.40.10">
    <property type="entry name" value="Tetratricopeptide repeat domain"/>
    <property type="match status" value="1"/>
</dbReference>
<keyword evidence="1" id="KW-0677">Repeat</keyword>
<dbReference type="SMART" id="SM00028">
    <property type="entry name" value="TPR"/>
    <property type="match status" value="3"/>
</dbReference>
<dbReference type="PROSITE" id="PS50005">
    <property type="entry name" value="TPR"/>
    <property type="match status" value="1"/>
</dbReference>
<dbReference type="SUPFAM" id="SSF48452">
    <property type="entry name" value="TPR-like"/>
    <property type="match status" value="1"/>
</dbReference>
<feature type="non-terminal residue" evidence="4">
    <location>
        <position position="1"/>
    </location>
</feature>
<dbReference type="PANTHER" id="PTHR16193:SF0">
    <property type="entry name" value="TETRATRICOPEPTIDE REPEAT PROTEIN 27"/>
    <property type="match status" value="1"/>
</dbReference>
<comment type="caution">
    <text evidence="4">The sequence shown here is derived from an EMBL/GenBank/DDBJ whole genome shotgun (WGS) entry which is preliminary data.</text>
</comment>
<proteinExistence type="predicted"/>
<evidence type="ECO:0000256" key="3">
    <source>
        <dbReference type="PROSITE-ProRule" id="PRU00339"/>
    </source>
</evidence>
<keyword evidence="2 3" id="KW-0802">TPR repeat</keyword>
<feature type="repeat" description="TPR" evidence="3">
    <location>
        <begin position="445"/>
        <end position="478"/>
    </location>
</feature>
<dbReference type="PANTHER" id="PTHR16193">
    <property type="entry name" value="TETRATRICOPEPTIDE REPEAT PROTEIN 27"/>
    <property type="match status" value="1"/>
</dbReference>
<name>A0A199V9Q5_ANACO</name>
<dbReference type="InterPro" id="IPR013105">
    <property type="entry name" value="TPR_2"/>
</dbReference>
<protein>
    <submittedName>
        <fullName evidence="4">Tetratricopeptide repeat protein</fullName>
    </submittedName>
</protein>
<gene>
    <name evidence="4" type="ORF">ACMD2_13257</name>
</gene>
<dbReference type="STRING" id="4615.A0A199V9Q5"/>
<dbReference type="Pfam" id="PF07719">
    <property type="entry name" value="TPR_2"/>
    <property type="match status" value="1"/>
</dbReference>
<sequence length="727" mass="81535">PPPPPHPRSSLLPLVDSLVAAVERGDYAAALSSDAARAPFAFAESWESRDSAECAARFYAEAERSAEAFLLGGAADAWLLQVLDADEQSERSEEPDLGAEYKCALLLCLGVAAILAFTQQNVTGPTGEFSPFPIPLKKEGCSSGGGQWDVWARNQLASVCSVQGKFSLLQYIVYAKALFSKIKNLSFEGKNSCSSRSVSWWLFRTVLLQQKILDERASSLYDLVQSLKNEVLLQFGKLEEVSNYWGNMLRDGEGLTIVSVSQLEAGMAEYQYDRVDSSRVGNGPLHRVYRCSNIKSYPTVKSFCEILRIRWESTRSRTKERALLMMTNLVENIDKAPPVVAQRIQLVYGVYLPTIPALRKLLGKKAAAVDLIKARLSETPNDPRLWCSLGDVTNTDIYYKKALEVSNNKSARALRSLARSAYERQDYKTAKDLWESALALNSLYPDGWFALGAAALKDRDIDKAVDAFSHAVQIDPDNGEAWNNIACLHMVRKKSAAAFIAFKEAVKFRRNSWQVWDNFSHALEAIKMALDMSSNKWVDVALFDRLIRKFEERSSIPALVSFDTYQTNLADPLPGDANESGNSECVLDNPREFEHLLDMLGNILKQVVQNDGNEDIWGLYARWHKIKGNLTMCSEALLRQIRSLQGSELWRDIDKFKRFAQAALYLCKVSMEIASSTGNRSELVTAEFRLRSYVKQAVNFSETEEFRKLQSCLNEIKERLDTTAEDA</sequence>
<dbReference type="InterPro" id="IPR044244">
    <property type="entry name" value="TTC27/Emw1"/>
</dbReference>
<reference evidence="4 5" key="1">
    <citation type="journal article" date="2016" name="DNA Res.">
        <title>The draft genome of MD-2 pineapple using hybrid error correction of long reads.</title>
        <authorList>
            <person name="Redwan R.M."/>
            <person name="Saidin A."/>
            <person name="Kumar S.V."/>
        </authorList>
    </citation>
    <scope>NUCLEOTIDE SEQUENCE [LARGE SCALE GENOMIC DNA]</scope>
    <source>
        <strain evidence="5">cv. MD2</strain>
        <tissue evidence="4">Leaf</tissue>
    </source>
</reference>
<dbReference type="AlphaFoldDB" id="A0A199V9Q5"/>
<evidence type="ECO:0000313" key="4">
    <source>
        <dbReference type="EMBL" id="OAY73837.1"/>
    </source>
</evidence>
<organism evidence="4 5">
    <name type="scientific">Ananas comosus</name>
    <name type="common">Pineapple</name>
    <name type="synonym">Ananas ananas</name>
    <dbReference type="NCBI Taxonomy" id="4615"/>
    <lineage>
        <taxon>Eukaryota</taxon>
        <taxon>Viridiplantae</taxon>
        <taxon>Streptophyta</taxon>
        <taxon>Embryophyta</taxon>
        <taxon>Tracheophyta</taxon>
        <taxon>Spermatophyta</taxon>
        <taxon>Magnoliopsida</taxon>
        <taxon>Liliopsida</taxon>
        <taxon>Poales</taxon>
        <taxon>Bromeliaceae</taxon>
        <taxon>Bromelioideae</taxon>
        <taxon>Ananas</taxon>
    </lineage>
</organism>
<dbReference type="InterPro" id="IPR011990">
    <property type="entry name" value="TPR-like_helical_dom_sf"/>
</dbReference>
<evidence type="ECO:0000256" key="1">
    <source>
        <dbReference type="ARBA" id="ARBA00022737"/>
    </source>
</evidence>